<sequence>MDQTVSERSACSSRRNRVRFSGTHIAASARPIHALGKVPRHTQMWRHREHRMLLFIRVCNDMSAFSPSWQLDAGEVALGTHGIKLPT</sequence>
<dbReference type="HOGENOM" id="CLU_2484177_0_0_1"/>
<reference evidence="2" key="2">
    <citation type="submission" date="2015-01" db="EMBL/GenBank/DDBJ databases">
        <title>Evolutionary Origins and Diversification of the Mycorrhizal Mutualists.</title>
        <authorList>
            <consortium name="DOE Joint Genome Institute"/>
            <consortium name="Mycorrhizal Genomics Consortium"/>
            <person name="Kohler A."/>
            <person name="Kuo A."/>
            <person name="Nagy L.G."/>
            <person name="Floudas D."/>
            <person name="Copeland A."/>
            <person name="Barry K.W."/>
            <person name="Cichocki N."/>
            <person name="Veneault-Fourrey C."/>
            <person name="LaButti K."/>
            <person name="Lindquist E.A."/>
            <person name="Lipzen A."/>
            <person name="Lundell T."/>
            <person name="Morin E."/>
            <person name="Murat C."/>
            <person name="Riley R."/>
            <person name="Ohm R."/>
            <person name="Sun H."/>
            <person name="Tunlid A."/>
            <person name="Henrissat B."/>
            <person name="Grigoriev I.V."/>
            <person name="Hibbett D.S."/>
            <person name="Martin F."/>
        </authorList>
    </citation>
    <scope>NUCLEOTIDE SEQUENCE [LARGE SCALE GENOMIC DNA]</scope>
    <source>
        <strain evidence="2">441</strain>
    </source>
</reference>
<organism evidence="1 2">
    <name type="scientific">Pisolithus microcarpus 441</name>
    <dbReference type="NCBI Taxonomy" id="765257"/>
    <lineage>
        <taxon>Eukaryota</taxon>
        <taxon>Fungi</taxon>
        <taxon>Dikarya</taxon>
        <taxon>Basidiomycota</taxon>
        <taxon>Agaricomycotina</taxon>
        <taxon>Agaricomycetes</taxon>
        <taxon>Agaricomycetidae</taxon>
        <taxon>Boletales</taxon>
        <taxon>Sclerodermatineae</taxon>
        <taxon>Pisolithaceae</taxon>
        <taxon>Pisolithus</taxon>
    </lineage>
</organism>
<dbReference type="Proteomes" id="UP000054018">
    <property type="component" value="Unassembled WGS sequence"/>
</dbReference>
<gene>
    <name evidence="1" type="ORF">PISMIDRAFT_431274</name>
</gene>
<evidence type="ECO:0000313" key="1">
    <source>
        <dbReference type="EMBL" id="KIK23848.1"/>
    </source>
</evidence>
<proteinExistence type="predicted"/>
<dbReference type="AlphaFoldDB" id="A0A0C9ZW07"/>
<protein>
    <submittedName>
        <fullName evidence="1">Uncharacterized protein</fullName>
    </submittedName>
</protein>
<dbReference type="EMBL" id="KN833722">
    <property type="protein sequence ID" value="KIK23848.1"/>
    <property type="molecule type" value="Genomic_DNA"/>
</dbReference>
<keyword evidence="2" id="KW-1185">Reference proteome</keyword>
<evidence type="ECO:0000313" key="2">
    <source>
        <dbReference type="Proteomes" id="UP000054018"/>
    </source>
</evidence>
<accession>A0A0C9ZW07</accession>
<reference evidence="1 2" key="1">
    <citation type="submission" date="2014-04" db="EMBL/GenBank/DDBJ databases">
        <authorList>
            <consortium name="DOE Joint Genome Institute"/>
            <person name="Kuo A."/>
            <person name="Kohler A."/>
            <person name="Costa M.D."/>
            <person name="Nagy L.G."/>
            <person name="Floudas D."/>
            <person name="Copeland A."/>
            <person name="Barry K.W."/>
            <person name="Cichocki N."/>
            <person name="Veneault-Fourrey C."/>
            <person name="LaButti K."/>
            <person name="Lindquist E.A."/>
            <person name="Lipzen A."/>
            <person name="Lundell T."/>
            <person name="Morin E."/>
            <person name="Murat C."/>
            <person name="Sun H."/>
            <person name="Tunlid A."/>
            <person name="Henrissat B."/>
            <person name="Grigoriev I.V."/>
            <person name="Hibbett D.S."/>
            <person name="Martin F."/>
            <person name="Nordberg H.P."/>
            <person name="Cantor M.N."/>
            <person name="Hua S.X."/>
        </authorList>
    </citation>
    <scope>NUCLEOTIDE SEQUENCE [LARGE SCALE GENOMIC DNA]</scope>
    <source>
        <strain evidence="1 2">441</strain>
    </source>
</reference>
<name>A0A0C9ZW07_9AGAM</name>